<feature type="transmembrane region" description="Helical" evidence="1">
    <location>
        <begin position="58"/>
        <end position="78"/>
    </location>
</feature>
<name>A0ABY9JTF1_9BACI</name>
<dbReference type="Pfam" id="PF06966">
    <property type="entry name" value="DUF1295"/>
    <property type="match status" value="1"/>
</dbReference>
<dbReference type="InterPro" id="IPR010721">
    <property type="entry name" value="UstE-like"/>
</dbReference>
<reference evidence="2 3" key="1">
    <citation type="submission" date="2023-06" db="EMBL/GenBank/DDBJ databases">
        <title>Five Gram-positive bacteria isolated from mangrove sediments in Shenzhen, Guangdong, China.</title>
        <authorList>
            <person name="Yu S."/>
            <person name="Zheng W."/>
            <person name="Huang Y."/>
        </authorList>
    </citation>
    <scope>NUCLEOTIDE SEQUENCE [LARGE SCALE GENOMIC DNA]</scope>
    <source>
        <strain evidence="2 3">SaN35-3</strain>
    </source>
</reference>
<dbReference type="EMBL" id="CP129013">
    <property type="protein sequence ID" value="WLR42681.1"/>
    <property type="molecule type" value="Genomic_DNA"/>
</dbReference>
<feature type="transmembrane region" description="Helical" evidence="1">
    <location>
        <begin position="138"/>
        <end position="159"/>
    </location>
</feature>
<proteinExistence type="predicted"/>
<sequence>MLEGFLITALCVIVYMTFFWAVAQWKKDLSVVDFGWGGGFVVIAIVLLIFTNEYTNRQVLVTLLVAIWGLRLSIYLYLRNRKSGEDYRYVKMRNKWTSEGRSVALTSYIRVFMSQGIAMFLLSYPIVAVHAWDTGTELGYLDWIGVFIWAVGFLFEIVADSQLSRFKKDGRNKGKVMTSGVWKYSRHPNYFGESTLWWGIFLIVCSVPLGWTTIIAPSALTFLLLKVTGVPPLEKKYMQKPEFKAYAKKTNVFIPWFPKKQSDSNE</sequence>
<dbReference type="RefSeq" id="WP_226542279.1">
    <property type="nucleotide sequence ID" value="NZ_CP129013.1"/>
</dbReference>
<evidence type="ECO:0000256" key="1">
    <source>
        <dbReference type="SAM" id="Phobius"/>
    </source>
</evidence>
<keyword evidence="1" id="KW-1133">Transmembrane helix</keyword>
<organism evidence="2 3">
    <name type="scientific">Bacillus carboniphilus</name>
    <dbReference type="NCBI Taxonomy" id="86663"/>
    <lineage>
        <taxon>Bacteria</taxon>
        <taxon>Bacillati</taxon>
        <taxon>Bacillota</taxon>
        <taxon>Bacilli</taxon>
        <taxon>Bacillales</taxon>
        <taxon>Bacillaceae</taxon>
        <taxon>Bacillus</taxon>
    </lineage>
</organism>
<feature type="transmembrane region" description="Helical" evidence="1">
    <location>
        <begin position="34"/>
        <end position="52"/>
    </location>
</feature>
<dbReference type="Proteomes" id="UP001197974">
    <property type="component" value="Chromosome"/>
</dbReference>
<protein>
    <submittedName>
        <fullName evidence="2">DUF1295 domain-containing protein</fullName>
    </submittedName>
</protein>
<keyword evidence="3" id="KW-1185">Reference proteome</keyword>
<gene>
    <name evidence="2" type="ORF">LC087_18705</name>
</gene>
<feature type="transmembrane region" description="Helical" evidence="1">
    <location>
        <begin position="196"/>
        <end position="225"/>
    </location>
</feature>
<dbReference type="PROSITE" id="PS50244">
    <property type="entry name" value="S5A_REDUCTASE"/>
    <property type="match status" value="1"/>
</dbReference>
<feature type="transmembrane region" description="Helical" evidence="1">
    <location>
        <begin position="6"/>
        <end position="22"/>
    </location>
</feature>
<feature type="transmembrane region" description="Helical" evidence="1">
    <location>
        <begin position="111"/>
        <end position="132"/>
    </location>
</feature>
<keyword evidence="1" id="KW-0812">Transmembrane</keyword>
<dbReference type="PANTHER" id="PTHR32251">
    <property type="entry name" value="3-OXO-5-ALPHA-STEROID 4-DEHYDROGENASE"/>
    <property type="match status" value="1"/>
</dbReference>
<accession>A0ABY9JTF1</accession>
<dbReference type="PANTHER" id="PTHR32251:SF17">
    <property type="entry name" value="STEROID 5-ALPHA REDUCTASE C-TERMINAL DOMAIN-CONTAINING PROTEIN"/>
    <property type="match status" value="1"/>
</dbReference>
<keyword evidence="1" id="KW-0472">Membrane</keyword>
<dbReference type="Gene3D" id="1.20.120.1630">
    <property type="match status" value="1"/>
</dbReference>
<evidence type="ECO:0000313" key="2">
    <source>
        <dbReference type="EMBL" id="WLR42681.1"/>
    </source>
</evidence>
<evidence type="ECO:0000313" key="3">
    <source>
        <dbReference type="Proteomes" id="UP001197974"/>
    </source>
</evidence>